<sequence>MGKRKRKADNNKTPPPPDFTPYAPQEVQQLEQRSSDRAESSGTQPTPSIMDVMGSSHKRPQGHQSHLNNQNHSSNRAMLLRHSRHIFGRHYSRRSSAANHFDASPSNWKATPVYDAKLSFKLASKDISNSHYRESMDRAFHKPERIRSSSSVLNFVSADMRKIECGICQKRLRKKPFILDNSITSSSDVSVVAVLVCGHAYHADCLEQKTNHEDRRDPPCPSCVSQDNIIDDA</sequence>
<protein>
    <recommendedName>
        <fullName evidence="6">RING-type domain-containing protein</fullName>
    </recommendedName>
</protein>
<feature type="region of interest" description="Disordered" evidence="5">
    <location>
        <begin position="1"/>
        <end position="70"/>
    </location>
</feature>
<keyword evidence="3" id="KW-0862">Zinc</keyword>
<keyword evidence="2 4" id="KW-0863">Zinc-finger</keyword>
<evidence type="ECO:0000256" key="3">
    <source>
        <dbReference type="ARBA" id="ARBA00022833"/>
    </source>
</evidence>
<keyword evidence="8" id="KW-1185">Reference proteome</keyword>
<name>A0ABD3SJL2_9LAMI</name>
<dbReference type="InterPro" id="IPR018957">
    <property type="entry name" value="Znf_C3HC4_RING-type"/>
</dbReference>
<dbReference type="SUPFAM" id="SSF57850">
    <property type="entry name" value="RING/U-box"/>
    <property type="match status" value="1"/>
</dbReference>
<dbReference type="PROSITE" id="PS50089">
    <property type="entry name" value="ZF_RING_2"/>
    <property type="match status" value="1"/>
</dbReference>
<dbReference type="PANTHER" id="PTHR31150:SF6">
    <property type="entry name" value="ZINC ION BINDING PROTEIN"/>
    <property type="match status" value="1"/>
</dbReference>
<feature type="region of interest" description="Disordered" evidence="5">
    <location>
        <begin position="211"/>
        <end position="233"/>
    </location>
</feature>
<dbReference type="InterPro" id="IPR013083">
    <property type="entry name" value="Znf_RING/FYVE/PHD"/>
</dbReference>
<reference evidence="7 8" key="1">
    <citation type="submission" date="2024-12" db="EMBL/GenBank/DDBJ databases">
        <title>The unique morphological basis and parallel evolutionary history of personate flowers in Penstemon.</title>
        <authorList>
            <person name="Depatie T.H."/>
            <person name="Wessinger C.A."/>
        </authorList>
    </citation>
    <scope>NUCLEOTIDE SEQUENCE [LARGE SCALE GENOMIC DNA]</scope>
    <source>
        <strain evidence="7">WTNN_2</strain>
        <tissue evidence="7">Leaf</tissue>
    </source>
</reference>
<evidence type="ECO:0000256" key="1">
    <source>
        <dbReference type="ARBA" id="ARBA00022723"/>
    </source>
</evidence>
<dbReference type="InterPro" id="IPR001841">
    <property type="entry name" value="Znf_RING"/>
</dbReference>
<evidence type="ECO:0000313" key="8">
    <source>
        <dbReference type="Proteomes" id="UP001634393"/>
    </source>
</evidence>
<dbReference type="Proteomes" id="UP001634393">
    <property type="component" value="Unassembled WGS sequence"/>
</dbReference>
<dbReference type="Pfam" id="PF00097">
    <property type="entry name" value="zf-C3HC4"/>
    <property type="match status" value="1"/>
</dbReference>
<dbReference type="Gene3D" id="3.30.40.10">
    <property type="entry name" value="Zinc/RING finger domain, C3HC4 (zinc finger)"/>
    <property type="match status" value="1"/>
</dbReference>
<comment type="caution">
    <text evidence="7">The sequence shown here is derived from an EMBL/GenBank/DDBJ whole genome shotgun (WGS) entry which is preliminary data.</text>
</comment>
<dbReference type="SMART" id="SM00184">
    <property type="entry name" value="RING"/>
    <property type="match status" value="1"/>
</dbReference>
<evidence type="ECO:0000259" key="6">
    <source>
        <dbReference type="PROSITE" id="PS50089"/>
    </source>
</evidence>
<dbReference type="AlphaFoldDB" id="A0ABD3SJL2"/>
<evidence type="ECO:0000256" key="5">
    <source>
        <dbReference type="SAM" id="MobiDB-lite"/>
    </source>
</evidence>
<dbReference type="PANTHER" id="PTHR31150">
    <property type="entry name" value="EXPRESSED PROTEIN"/>
    <property type="match status" value="1"/>
</dbReference>
<organism evidence="7 8">
    <name type="scientific">Penstemon smallii</name>
    <dbReference type="NCBI Taxonomy" id="265156"/>
    <lineage>
        <taxon>Eukaryota</taxon>
        <taxon>Viridiplantae</taxon>
        <taxon>Streptophyta</taxon>
        <taxon>Embryophyta</taxon>
        <taxon>Tracheophyta</taxon>
        <taxon>Spermatophyta</taxon>
        <taxon>Magnoliopsida</taxon>
        <taxon>eudicotyledons</taxon>
        <taxon>Gunneridae</taxon>
        <taxon>Pentapetalae</taxon>
        <taxon>asterids</taxon>
        <taxon>lamiids</taxon>
        <taxon>Lamiales</taxon>
        <taxon>Plantaginaceae</taxon>
        <taxon>Cheloneae</taxon>
        <taxon>Penstemon</taxon>
    </lineage>
</organism>
<feature type="compositionally biased region" description="Polar residues" evidence="5">
    <location>
        <begin position="223"/>
        <end position="233"/>
    </location>
</feature>
<feature type="domain" description="RING-type" evidence="6">
    <location>
        <begin position="165"/>
        <end position="223"/>
    </location>
</feature>
<gene>
    <name evidence="7" type="ORF">ACJIZ3_020567</name>
</gene>
<dbReference type="EMBL" id="JBJXBP010000006">
    <property type="protein sequence ID" value="KAL3824538.1"/>
    <property type="molecule type" value="Genomic_DNA"/>
</dbReference>
<evidence type="ECO:0000313" key="7">
    <source>
        <dbReference type="EMBL" id="KAL3824538.1"/>
    </source>
</evidence>
<dbReference type="GO" id="GO:0008270">
    <property type="term" value="F:zinc ion binding"/>
    <property type="evidence" value="ECO:0007669"/>
    <property type="project" value="UniProtKB-KW"/>
</dbReference>
<accession>A0ABD3SJL2</accession>
<proteinExistence type="predicted"/>
<keyword evidence="1" id="KW-0479">Metal-binding</keyword>
<evidence type="ECO:0000256" key="2">
    <source>
        <dbReference type="ARBA" id="ARBA00022771"/>
    </source>
</evidence>
<evidence type="ECO:0000256" key="4">
    <source>
        <dbReference type="PROSITE-ProRule" id="PRU00175"/>
    </source>
</evidence>